<proteinExistence type="predicted"/>
<keyword evidence="1" id="KW-0614">Plasmid</keyword>
<name>A0A5K7WLX6_ENTFC</name>
<dbReference type="AlphaFoldDB" id="A0A5K7WLX6"/>
<dbReference type="RefSeq" id="WP_016922486.1">
    <property type="nucleotide sequence ID" value="NZ_CP144272.1"/>
</dbReference>
<evidence type="ECO:0000313" key="1">
    <source>
        <dbReference type="EMBL" id="QHT44850.1"/>
    </source>
</evidence>
<gene>
    <name evidence="1" type="ORF">FCF09_14300</name>
</gene>
<dbReference type="EMBL" id="CP039730">
    <property type="protein sequence ID" value="QHT44850.1"/>
    <property type="molecule type" value="Genomic_DNA"/>
</dbReference>
<protein>
    <submittedName>
        <fullName evidence="1">Uncharacterized protein</fullName>
    </submittedName>
</protein>
<reference evidence="1" key="1">
    <citation type="journal article" date="2020" name="J. Antimicrob. Chemother.">
        <title>Tandem amplification of the vanM gene cluster drives vancomycin resistance in vancomycin-variable enterococci.</title>
        <authorList>
            <person name="Sun L."/>
            <person name="Chen Y."/>
            <person name="Hua X."/>
            <person name="Chen Y."/>
            <person name="Hong J."/>
            <person name="Wu X."/>
            <person name="Jiang Y."/>
            <person name="van Schaik W."/>
            <person name="Qu T."/>
            <person name="Yu Y."/>
        </authorList>
    </citation>
    <scope>NUCLEOTIDE SEQUENCE [LARGE SCALE GENOMIC DNA]</scope>
    <source>
        <strain evidence="1">ZY2</strain>
        <plasmid evidence="1">pZY2</plasmid>
    </source>
</reference>
<geneLocation type="plasmid" evidence="1">
    <name>pZY2</name>
</geneLocation>
<accession>A0A5K7WLX6</accession>
<organism evidence="1">
    <name type="scientific">Enterococcus faecium</name>
    <name type="common">Streptococcus faecium</name>
    <dbReference type="NCBI Taxonomy" id="1352"/>
    <lineage>
        <taxon>Bacteria</taxon>
        <taxon>Bacillati</taxon>
        <taxon>Bacillota</taxon>
        <taxon>Bacilli</taxon>
        <taxon>Lactobacillales</taxon>
        <taxon>Enterococcaceae</taxon>
        <taxon>Enterococcus</taxon>
    </lineage>
</organism>
<sequence>MDTAILYINILPSISFIITLTFFVRKKIFFTEKKLVCFLVKCGVVFLFSWLFLILSTLSFLIILFATVCLLDFGVIAGAVMWFWLTRKPKKKKNGLENKRLFRLMENH</sequence>